<dbReference type="EMBL" id="NWSH01000742">
    <property type="protein sequence ID" value="PCG74462.1"/>
    <property type="molecule type" value="Genomic_DNA"/>
</dbReference>
<evidence type="ECO:0000259" key="1">
    <source>
        <dbReference type="SMART" id="SM00587"/>
    </source>
</evidence>
<protein>
    <recommendedName>
        <fullName evidence="1">CHK kinase-like domain-containing protein</fullName>
    </recommendedName>
</protein>
<dbReference type="STRING" id="7102.A0A2A4JSU1"/>
<dbReference type="InterPro" id="IPR015897">
    <property type="entry name" value="CHK_kinase-like"/>
</dbReference>
<comment type="caution">
    <text evidence="2">The sequence shown here is derived from an EMBL/GenBank/DDBJ whole genome shotgun (WGS) entry which is preliminary data.</text>
</comment>
<gene>
    <name evidence="2" type="ORF">B5V51_13259</name>
</gene>
<dbReference type="AlphaFoldDB" id="A0A2A4JSU1"/>
<accession>A0A2A4JSU1</accession>
<evidence type="ECO:0000313" key="2">
    <source>
        <dbReference type="EMBL" id="PCG74462.1"/>
    </source>
</evidence>
<organism evidence="2">
    <name type="scientific">Heliothis virescens</name>
    <name type="common">Tobacco budworm moth</name>
    <dbReference type="NCBI Taxonomy" id="7102"/>
    <lineage>
        <taxon>Eukaryota</taxon>
        <taxon>Metazoa</taxon>
        <taxon>Ecdysozoa</taxon>
        <taxon>Arthropoda</taxon>
        <taxon>Hexapoda</taxon>
        <taxon>Insecta</taxon>
        <taxon>Pterygota</taxon>
        <taxon>Neoptera</taxon>
        <taxon>Endopterygota</taxon>
        <taxon>Lepidoptera</taxon>
        <taxon>Glossata</taxon>
        <taxon>Ditrysia</taxon>
        <taxon>Noctuoidea</taxon>
        <taxon>Noctuidae</taxon>
        <taxon>Heliothinae</taxon>
        <taxon>Heliothis</taxon>
    </lineage>
</organism>
<reference evidence="2" key="1">
    <citation type="submission" date="2017-09" db="EMBL/GenBank/DDBJ databases">
        <title>Contemporary evolution of a Lepidopteran species, Heliothis virescens, in response to modern agricultural practices.</title>
        <authorList>
            <person name="Fritz M.L."/>
            <person name="Deyonke A.M."/>
            <person name="Papanicolaou A."/>
            <person name="Micinski S."/>
            <person name="Westbrook J."/>
            <person name="Gould F."/>
        </authorList>
    </citation>
    <scope>NUCLEOTIDE SEQUENCE [LARGE SCALE GENOMIC DNA]</scope>
    <source>
        <strain evidence="2">HvINT-</strain>
        <tissue evidence="2">Whole body</tissue>
    </source>
</reference>
<name>A0A2A4JSU1_HELVI</name>
<feature type="domain" description="CHK kinase-like" evidence="1">
    <location>
        <begin position="128"/>
        <end position="325"/>
    </location>
</feature>
<dbReference type="SUPFAM" id="SSF56112">
    <property type="entry name" value="Protein kinase-like (PK-like)"/>
    <property type="match status" value="1"/>
</dbReference>
<dbReference type="SMART" id="SM00587">
    <property type="entry name" value="CHK"/>
    <property type="match status" value="1"/>
</dbReference>
<proteinExistence type="predicted"/>
<dbReference type="Gene3D" id="3.90.1200.10">
    <property type="match status" value="1"/>
</dbReference>
<dbReference type="PANTHER" id="PTHR11012:SF48">
    <property type="entry name" value="CHK KINASE-LIKE DOMAIN-CONTAINING PROTEIN-RELATED"/>
    <property type="match status" value="1"/>
</dbReference>
<dbReference type="InterPro" id="IPR011009">
    <property type="entry name" value="Kinase-like_dom_sf"/>
</dbReference>
<sequence>MVGEASRRISLENILSEKQVHHVVKQCVGADTWQLQACHVRAATDGLAGFLGQHLRATLQVAVDGHRKDIHLFIKCIPMNNGPKAEFIDSNNYFKREKYMFKLLEEIRDEKDPYPWCPKAYIYTDSMIVMPDLAVEGYTTRHYTETLDLPHMMLGAATLARFHAAFTNYETRQSIINNSPYNSNDVCGNLLSESTFCDSPFMRACAKVAANVLKVFSTKSYSMLPNLEEKLTEQFLVGCEGVKEWEGTLNVLIHKDLWVNNMMFKYEDNVPTNALILDFQLLRYAPPAFDLMSFVYLTTSRSFREKYEKQICDNYFTVFCANLDEDSKRRIKDLGYNRENFWLWCERARMFGLVEPAAIHPFILMDPKTAQKTFDDPETYDRVINEDRSEPVVQYASSCSAYRDRLLEVFEEFVDRYVINQL</sequence>
<dbReference type="PANTHER" id="PTHR11012">
    <property type="entry name" value="PROTEIN KINASE-LIKE DOMAIN-CONTAINING"/>
    <property type="match status" value="1"/>
</dbReference>
<dbReference type="Pfam" id="PF02958">
    <property type="entry name" value="EcKL"/>
    <property type="match status" value="1"/>
</dbReference>
<dbReference type="InterPro" id="IPR004119">
    <property type="entry name" value="EcKL"/>
</dbReference>